<keyword evidence="1" id="KW-0479">Metal-binding</keyword>
<dbReference type="Pfam" id="PF25600">
    <property type="entry name" value="TRIM_CC"/>
    <property type="match status" value="1"/>
</dbReference>
<dbReference type="SMART" id="SM00589">
    <property type="entry name" value="PRY"/>
    <property type="match status" value="1"/>
</dbReference>
<keyword evidence="6" id="KW-1185">Reference proteome</keyword>
<proteinExistence type="predicted"/>
<dbReference type="SUPFAM" id="SSF49899">
    <property type="entry name" value="Concanavalin A-like lectins/glucanases"/>
    <property type="match status" value="1"/>
</dbReference>
<dbReference type="EMBL" id="JAINUG010000003">
    <property type="protein sequence ID" value="KAJ8417545.1"/>
    <property type="molecule type" value="Genomic_DNA"/>
</dbReference>
<evidence type="ECO:0000313" key="5">
    <source>
        <dbReference type="EMBL" id="KAJ8417545.1"/>
    </source>
</evidence>
<dbReference type="PANTHER" id="PTHR25465">
    <property type="entry name" value="B-BOX DOMAIN CONTAINING"/>
    <property type="match status" value="1"/>
</dbReference>
<dbReference type="PANTHER" id="PTHR25465:SF32">
    <property type="entry name" value="BLOODTHIRSTY-RELATED GENE FAMILY, MEMBER 16 ISOFORM X1-RELATED"/>
    <property type="match status" value="1"/>
</dbReference>
<dbReference type="GO" id="GO:0008270">
    <property type="term" value="F:zinc ion binding"/>
    <property type="evidence" value="ECO:0007669"/>
    <property type="project" value="UniProtKB-KW"/>
</dbReference>
<keyword evidence="2" id="KW-0863">Zinc-finger</keyword>
<keyword evidence="3" id="KW-0862">Zinc</keyword>
<dbReference type="InterPro" id="IPR058030">
    <property type="entry name" value="TRIM8/14/16/25/29/45/65_CC"/>
</dbReference>
<evidence type="ECO:0000256" key="2">
    <source>
        <dbReference type="ARBA" id="ARBA00022771"/>
    </source>
</evidence>
<gene>
    <name evidence="5" type="ORF">AAFF_G00223880</name>
</gene>
<comment type="caution">
    <text evidence="5">The sequence shown here is derived from an EMBL/GenBank/DDBJ whole genome shotgun (WGS) entry which is preliminary data.</text>
</comment>
<evidence type="ECO:0000259" key="4">
    <source>
        <dbReference type="SMART" id="SM00589"/>
    </source>
</evidence>
<dbReference type="Pfam" id="PF13765">
    <property type="entry name" value="PRY"/>
    <property type="match status" value="1"/>
</dbReference>
<protein>
    <recommendedName>
        <fullName evidence="4">SPRY-associated domain-containing protein</fullName>
    </recommendedName>
</protein>
<evidence type="ECO:0000313" key="6">
    <source>
        <dbReference type="Proteomes" id="UP001221898"/>
    </source>
</evidence>
<organism evidence="5 6">
    <name type="scientific">Aldrovandia affinis</name>
    <dbReference type="NCBI Taxonomy" id="143900"/>
    <lineage>
        <taxon>Eukaryota</taxon>
        <taxon>Metazoa</taxon>
        <taxon>Chordata</taxon>
        <taxon>Craniata</taxon>
        <taxon>Vertebrata</taxon>
        <taxon>Euteleostomi</taxon>
        <taxon>Actinopterygii</taxon>
        <taxon>Neopterygii</taxon>
        <taxon>Teleostei</taxon>
        <taxon>Notacanthiformes</taxon>
        <taxon>Halosauridae</taxon>
        <taxon>Aldrovandia</taxon>
    </lineage>
</organism>
<dbReference type="InterPro" id="IPR003879">
    <property type="entry name" value="Butyrophylin_SPRY"/>
</dbReference>
<accession>A0AAD7TAT3</accession>
<dbReference type="Proteomes" id="UP001221898">
    <property type="component" value="Unassembled WGS sequence"/>
</dbReference>
<reference evidence="5" key="1">
    <citation type="journal article" date="2023" name="Science">
        <title>Genome structures resolve the early diversification of teleost fishes.</title>
        <authorList>
            <person name="Parey E."/>
            <person name="Louis A."/>
            <person name="Montfort J."/>
            <person name="Bouchez O."/>
            <person name="Roques C."/>
            <person name="Iampietro C."/>
            <person name="Lluch J."/>
            <person name="Castinel A."/>
            <person name="Donnadieu C."/>
            <person name="Desvignes T."/>
            <person name="Floi Bucao C."/>
            <person name="Jouanno E."/>
            <person name="Wen M."/>
            <person name="Mejri S."/>
            <person name="Dirks R."/>
            <person name="Jansen H."/>
            <person name="Henkel C."/>
            <person name="Chen W.J."/>
            <person name="Zahm M."/>
            <person name="Cabau C."/>
            <person name="Klopp C."/>
            <person name="Thompson A.W."/>
            <person name="Robinson-Rechavi M."/>
            <person name="Braasch I."/>
            <person name="Lecointre G."/>
            <person name="Bobe J."/>
            <person name="Postlethwait J.H."/>
            <person name="Berthelot C."/>
            <person name="Roest Crollius H."/>
            <person name="Guiguen Y."/>
        </authorList>
    </citation>
    <scope>NUCLEOTIDE SEQUENCE</scope>
    <source>
        <strain evidence="5">NC1722</strain>
    </source>
</reference>
<dbReference type="InterPro" id="IPR051051">
    <property type="entry name" value="E3_ubiq-ligase_TRIM/RNF"/>
</dbReference>
<evidence type="ECO:0000256" key="1">
    <source>
        <dbReference type="ARBA" id="ARBA00022723"/>
    </source>
</evidence>
<dbReference type="PRINTS" id="PR01407">
    <property type="entry name" value="BUTYPHLNCDUF"/>
</dbReference>
<feature type="domain" description="SPRY-associated" evidence="4">
    <location>
        <begin position="121"/>
        <end position="170"/>
    </location>
</feature>
<evidence type="ECO:0000256" key="3">
    <source>
        <dbReference type="ARBA" id="ARBA00022833"/>
    </source>
</evidence>
<sequence length="189" mass="21668">MPTLQGMFDILPSKTSMDSHPSQQHWDVKDCCLSMEIEQEIGELKRRNAELKQLLRTQDHTHVLVSHPSTPPCSRDCPDVIVHTDLCVGTVRSVFSPLEEGFREKLRELTDAEFKKIQQYADDVTLDPITAHLNLTVSEDRKEVRYHNWKQNLPANPERRVGAGGALVFMVPFIMFKLLRMKKSTSELV</sequence>
<dbReference type="InterPro" id="IPR006574">
    <property type="entry name" value="PRY"/>
</dbReference>
<dbReference type="InterPro" id="IPR013320">
    <property type="entry name" value="ConA-like_dom_sf"/>
</dbReference>
<dbReference type="Gene3D" id="2.60.120.920">
    <property type="match status" value="1"/>
</dbReference>
<dbReference type="AlphaFoldDB" id="A0AAD7TAT3"/>
<dbReference type="InterPro" id="IPR043136">
    <property type="entry name" value="B30.2/SPRY_sf"/>
</dbReference>
<name>A0AAD7TAT3_9TELE</name>